<reference evidence="2" key="1">
    <citation type="submission" date="2021-02" db="EMBL/GenBank/DDBJ databases">
        <authorList>
            <person name="Nowell W R."/>
        </authorList>
    </citation>
    <scope>NUCLEOTIDE SEQUENCE</scope>
</reference>
<feature type="non-terminal residue" evidence="2">
    <location>
        <position position="59"/>
    </location>
</feature>
<feature type="coiled-coil region" evidence="1">
    <location>
        <begin position="3"/>
        <end position="55"/>
    </location>
</feature>
<dbReference type="Proteomes" id="UP000681967">
    <property type="component" value="Unassembled WGS sequence"/>
</dbReference>
<dbReference type="EMBL" id="CAJOBJ010129686">
    <property type="protein sequence ID" value="CAF4715297.1"/>
    <property type="molecule type" value="Genomic_DNA"/>
</dbReference>
<dbReference type="EMBL" id="CAJOBH010091497">
    <property type="protein sequence ID" value="CAF4567456.1"/>
    <property type="molecule type" value="Genomic_DNA"/>
</dbReference>
<sequence>EANLQHEATAAQLRKKHQDAVNEMGEQIDQLQKLKNKLEKEKQTVKSELDDIRTQVEHV</sequence>
<evidence type="ECO:0000313" key="2">
    <source>
        <dbReference type="EMBL" id="CAF4567456.1"/>
    </source>
</evidence>
<evidence type="ECO:0000256" key="1">
    <source>
        <dbReference type="SAM" id="Coils"/>
    </source>
</evidence>
<evidence type="ECO:0000313" key="4">
    <source>
        <dbReference type="Proteomes" id="UP000681967"/>
    </source>
</evidence>
<accession>A0A8S2YM14</accession>
<dbReference type="AlphaFoldDB" id="A0A8S2YM14"/>
<keyword evidence="1" id="KW-0175">Coiled coil</keyword>
<evidence type="ECO:0000313" key="3">
    <source>
        <dbReference type="EMBL" id="CAF4715297.1"/>
    </source>
</evidence>
<feature type="non-terminal residue" evidence="2">
    <location>
        <position position="1"/>
    </location>
</feature>
<evidence type="ECO:0008006" key="5">
    <source>
        <dbReference type="Google" id="ProtNLM"/>
    </source>
</evidence>
<comment type="caution">
    <text evidence="2">The sequence shown here is derived from an EMBL/GenBank/DDBJ whole genome shotgun (WGS) entry which is preliminary data.</text>
</comment>
<protein>
    <recommendedName>
        <fullName evidence="5">Myosin heavy chain</fullName>
    </recommendedName>
</protein>
<proteinExistence type="predicted"/>
<organism evidence="2 4">
    <name type="scientific">Rotaria magnacalcarata</name>
    <dbReference type="NCBI Taxonomy" id="392030"/>
    <lineage>
        <taxon>Eukaryota</taxon>
        <taxon>Metazoa</taxon>
        <taxon>Spiralia</taxon>
        <taxon>Gnathifera</taxon>
        <taxon>Rotifera</taxon>
        <taxon>Eurotatoria</taxon>
        <taxon>Bdelloidea</taxon>
        <taxon>Philodinida</taxon>
        <taxon>Philodinidae</taxon>
        <taxon>Rotaria</taxon>
    </lineage>
</organism>
<dbReference type="Proteomes" id="UP000681720">
    <property type="component" value="Unassembled WGS sequence"/>
</dbReference>
<gene>
    <name evidence="2" type="ORF">BYL167_LOCUS38766</name>
    <name evidence="3" type="ORF">GIL414_LOCUS43621</name>
</gene>
<name>A0A8S2YM14_9BILA</name>